<keyword evidence="1 8" id="KW-0813">Transport</keyword>
<dbReference type="PANTHER" id="PTHR43034">
    <property type="entry name" value="ION-TRANSLOCATING OXIDOREDUCTASE COMPLEX SUBUNIT C"/>
    <property type="match status" value="1"/>
</dbReference>
<dbReference type="HAMAP" id="MF_00461">
    <property type="entry name" value="RsxC_RnfC"/>
    <property type="match status" value="1"/>
</dbReference>
<comment type="cofactor">
    <cofactor evidence="8">
        <name>[4Fe-4S] cluster</name>
        <dbReference type="ChEBI" id="CHEBI:49883"/>
    </cofactor>
    <text evidence="8">Binds 2 [4Fe-4S] clusters per subunit.</text>
</comment>
<feature type="binding site" evidence="8">
    <location>
        <position position="378"/>
    </location>
    <ligand>
        <name>[4Fe-4S] cluster</name>
        <dbReference type="ChEBI" id="CHEBI:49883"/>
        <label>2</label>
    </ligand>
</feature>
<dbReference type="STRING" id="415015.SAMN05660462_02674"/>
<feature type="binding site" evidence="8">
    <location>
        <position position="368"/>
    </location>
    <ligand>
        <name>[4Fe-4S] cluster</name>
        <dbReference type="ChEBI" id="CHEBI:49883"/>
        <label>1</label>
    </ligand>
</feature>
<evidence type="ECO:0000256" key="3">
    <source>
        <dbReference type="ARBA" id="ARBA00022723"/>
    </source>
</evidence>
<dbReference type="Proteomes" id="UP000198625">
    <property type="component" value="Unassembled WGS sequence"/>
</dbReference>
<evidence type="ECO:0000256" key="2">
    <source>
        <dbReference type="ARBA" id="ARBA00022485"/>
    </source>
</evidence>
<dbReference type="SUPFAM" id="SSF142019">
    <property type="entry name" value="Nqo1 FMN-binding domain-like"/>
    <property type="match status" value="1"/>
</dbReference>
<evidence type="ECO:0000313" key="11">
    <source>
        <dbReference type="Proteomes" id="UP000198625"/>
    </source>
</evidence>
<dbReference type="InterPro" id="IPR019554">
    <property type="entry name" value="Soluble_ligand-bd"/>
</dbReference>
<keyword evidence="6 8" id="KW-0408">Iron</keyword>
<keyword evidence="8" id="KW-1278">Translocase</keyword>
<dbReference type="NCBIfam" id="NF003454">
    <property type="entry name" value="PRK05035.1"/>
    <property type="match status" value="1"/>
</dbReference>
<reference evidence="10 11" key="1">
    <citation type="submission" date="2016-10" db="EMBL/GenBank/DDBJ databases">
        <authorList>
            <person name="de Groot N.N."/>
        </authorList>
    </citation>
    <scope>NUCLEOTIDE SEQUENCE [LARGE SCALE GENOMIC DNA]</scope>
    <source>
        <strain evidence="10 11">DSM 21650</strain>
    </source>
</reference>
<feature type="domain" description="4Fe-4S ferredoxin-type" evidence="9">
    <location>
        <begin position="398"/>
        <end position="427"/>
    </location>
</feature>
<dbReference type="Pfam" id="PF10531">
    <property type="entry name" value="SLBB"/>
    <property type="match status" value="1"/>
</dbReference>
<dbReference type="PROSITE" id="PS51379">
    <property type="entry name" value="4FE4S_FER_2"/>
    <property type="match status" value="2"/>
</dbReference>
<feature type="binding site" evidence="8">
    <location>
        <position position="371"/>
    </location>
    <ligand>
        <name>[4Fe-4S] cluster</name>
        <dbReference type="ChEBI" id="CHEBI:49883"/>
        <label>1</label>
    </ligand>
</feature>
<keyword evidence="2 8" id="KW-0004">4Fe-4S</keyword>
<dbReference type="EC" id="7.-.-.-" evidence="8"/>
<evidence type="ECO:0000313" key="10">
    <source>
        <dbReference type="EMBL" id="SDZ32104.1"/>
    </source>
</evidence>
<dbReference type="GO" id="GO:0022900">
    <property type="term" value="P:electron transport chain"/>
    <property type="evidence" value="ECO:0007669"/>
    <property type="project" value="UniProtKB-UniRule"/>
</dbReference>
<feature type="binding site" evidence="8">
    <location>
        <position position="413"/>
    </location>
    <ligand>
        <name>[4Fe-4S] cluster</name>
        <dbReference type="ChEBI" id="CHEBI:49883"/>
        <label>2</label>
    </ligand>
</feature>
<comment type="subunit">
    <text evidence="8">The complex is composed of six subunits: RnfA, RnfB, RnfC, RnfD, RnfE and RnfG.</text>
</comment>
<accession>A0A1H3S2I1</accession>
<dbReference type="InterPro" id="IPR026902">
    <property type="entry name" value="RnfC_N"/>
</dbReference>
<dbReference type="Pfam" id="PF13375">
    <property type="entry name" value="RnfC_N"/>
    <property type="match status" value="1"/>
</dbReference>
<evidence type="ECO:0000256" key="6">
    <source>
        <dbReference type="ARBA" id="ARBA00023004"/>
    </source>
</evidence>
<dbReference type="InterPro" id="IPR017900">
    <property type="entry name" value="4Fe4S_Fe_S_CS"/>
</dbReference>
<dbReference type="Gene3D" id="3.30.70.20">
    <property type="match status" value="1"/>
</dbReference>
<protein>
    <recommendedName>
        <fullName evidence="8">Ion-translocating oxidoreductase complex subunit C</fullName>
        <ecNumber evidence="8">7.-.-.-</ecNumber>
    </recommendedName>
    <alternativeName>
        <fullName evidence="8">Rnf electron transport complex subunit C</fullName>
    </alternativeName>
</protein>
<dbReference type="NCBIfam" id="TIGR01945">
    <property type="entry name" value="rnfC"/>
    <property type="match status" value="1"/>
</dbReference>
<organism evidence="10 11">
    <name type="scientific">Proteiniborus ethanoligenes</name>
    <dbReference type="NCBI Taxonomy" id="415015"/>
    <lineage>
        <taxon>Bacteria</taxon>
        <taxon>Bacillati</taxon>
        <taxon>Bacillota</taxon>
        <taxon>Clostridia</taxon>
        <taxon>Eubacteriales</taxon>
        <taxon>Proteiniborus</taxon>
    </lineage>
</organism>
<dbReference type="PROSITE" id="PS00198">
    <property type="entry name" value="4FE4S_FER_1"/>
    <property type="match status" value="1"/>
</dbReference>
<dbReference type="OrthoDB" id="9767754at2"/>
<evidence type="ECO:0000256" key="4">
    <source>
        <dbReference type="ARBA" id="ARBA00022737"/>
    </source>
</evidence>
<feature type="binding site" evidence="8">
    <location>
        <position position="374"/>
    </location>
    <ligand>
        <name>[4Fe-4S] cluster</name>
        <dbReference type="ChEBI" id="CHEBI:49883"/>
        <label>1</label>
    </ligand>
</feature>
<feature type="binding site" evidence="8">
    <location>
        <position position="407"/>
    </location>
    <ligand>
        <name>[4Fe-4S] cluster</name>
        <dbReference type="ChEBI" id="CHEBI:49883"/>
        <label>2</label>
    </ligand>
</feature>
<evidence type="ECO:0000256" key="1">
    <source>
        <dbReference type="ARBA" id="ARBA00022448"/>
    </source>
</evidence>
<keyword evidence="7 8" id="KW-0411">Iron-sulfur</keyword>
<feature type="domain" description="4Fe-4S ferredoxin-type" evidence="9">
    <location>
        <begin position="358"/>
        <end position="388"/>
    </location>
</feature>
<comment type="subcellular location">
    <subcellularLocation>
        <location evidence="8">Cell membrane</location>
        <topology evidence="8">Peripheral membrane protein</topology>
    </subcellularLocation>
</comment>
<comment type="function">
    <text evidence="8">Part of a membrane-bound complex that couples electron transfer with translocation of ions across the membrane.</text>
</comment>
<dbReference type="AlphaFoldDB" id="A0A1H3S2I1"/>
<dbReference type="GO" id="GO:0005886">
    <property type="term" value="C:plasma membrane"/>
    <property type="evidence" value="ECO:0007669"/>
    <property type="project" value="UniProtKB-SubCell"/>
</dbReference>
<gene>
    <name evidence="8" type="primary">rnfC</name>
    <name evidence="10" type="ORF">SAMN05660462_02674</name>
</gene>
<dbReference type="InterPro" id="IPR011538">
    <property type="entry name" value="Nuo51_FMN-bd"/>
</dbReference>
<keyword evidence="11" id="KW-1185">Reference proteome</keyword>
<dbReference type="Gene3D" id="3.40.50.11540">
    <property type="entry name" value="NADH-ubiquinone oxidoreductase 51kDa subunit"/>
    <property type="match status" value="1"/>
</dbReference>
<proteinExistence type="inferred from homology"/>
<dbReference type="Pfam" id="PF01512">
    <property type="entry name" value="Complex1_51K"/>
    <property type="match status" value="1"/>
</dbReference>
<keyword evidence="8" id="KW-1003">Cell membrane</keyword>
<dbReference type="GO" id="GO:0046872">
    <property type="term" value="F:metal ion binding"/>
    <property type="evidence" value="ECO:0007669"/>
    <property type="project" value="UniProtKB-KW"/>
</dbReference>
<keyword evidence="3 8" id="KW-0479">Metal-binding</keyword>
<dbReference type="InterPro" id="IPR017896">
    <property type="entry name" value="4Fe4S_Fe-S-bd"/>
</dbReference>
<keyword evidence="4 8" id="KW-0677">Repeat</keyword>
<feature type="binding site" evidence="8">
    <location>
        <position position="410"/>
    </location>
    <ligand>
        <name>[4Fe-4S] cluster</name>
        <dbReference type="ChEBI" id="CHEBI:49883"/>
        <label>2</label>
    </ligand>
</feature>
<evidence type="ECO:0000259" key="9">
    <source>
        <dbReference type="PROSITE" id="PS51379"/>
    </source>
</evidence>
<dbReference type="Pfam" id="PF13237">
    <property type="entry name" value="Fer4_10"/>
    <property type="match status" value="1"/>
</dbReference>
<dbReference type="SUPFAM" id="SSF46548">
    <property type="entry name" value="alpha-helical ferredoxin"/>
    <property type="match status" value="1"/>
</dbReference>
<feature type="binding site" evidence="8">
    <location>
        <position position="417"/>
    </location>
    <ligand>
        <name>[4Fe-4S] cluster</name>
        <dbReference type="ChEBI" id="CHEBI:49883"/>
        <label>1</label>
    </ligand>
</feature>
<evidence type="ECO:0000256" key="7">
    <source>
        <dbReference type="ARBA" id="ARBA00023014"/>
    </source>
</evidence>
<evidence type="ECO:0000256" key="8">
    <source>
        <dbReference type="HAMAP-Rule" id="MF_00461"/>
    </source>
</evidence>
<dbReference type="InterPro" id="IPR037225">
    <property type="entry name" value="Nuo51_FMN-bd_sf"/>
</dbReference>
<dbReference type="InterPro" id="IPR010208">
    <property type="entry name" value="Ion_transpt_RnfC/RsxC"/>
</dbReference>
<evidence type="ECO:0000256" key="5">
    <source>
        <dbReference type="ARBA" id="ARBA00022982"/>
    </source>
</evidence>
<comment type="similarity">
    <text evidence="8">Belongs to the 4Fe4S bacterial-type ferredoxin family. RnfC subfamily.</text>
</comment>
<dbReference type="EMBL" id="FNQE01000035">
    <property type="protein sequence ID" value="SDZ32104.1"/>
    <property type="molecule type" value="Genomic_DNA"/>
</dbReference>
<sequence length="441" mass="47527">MKFKSFTFKGGIHPPHYKEYSEKAEIEKAEEPKVVIIPMQQHIGAPCEPIVKVGDKVKLGQKIGEAKAFVSAPIHATVSGTVKRVAPMDTPTGNAMCIIIESDGLNEVDENVKPKGNIEELTKEEIVSIIKEAGITGQGGAGFPTHVKLSPPPDKKIDTVILNGAECEPYLTADHRVMLEQPEKVVYGLKALMKAVGVNKGYIGIENNKPDAIAAIMKAIENEENIEVVSLVAKYPQGDEKRLINAITGREVPSGGLPMDVGVIVNNVGTAVAVANAIQTGMPLVERIVTVTGSAINTPKNLLVRIGTPFKDIIEQCGGYKGTLGKLVMGGPMMGLAQFTDEVPAIKGTSGILVLNEMDARIPKPDPCIRCAKCVEICPVNLQPLFISQLSLKGMYDDTQKYHVLDCIECGSCSYICPSKRPLLESIRVAKKEVIAKRRKS</sequence>
<dbReference type="RefSeq" id="WP_091732265.1">
    <property type="nucleotide sequence ID" value="NZ_FNQE01000035.1"/>
</dbReference>
<dbReference type="GO" id="GO:0051539">
    <property type="term" value="F:4 iron, 4 sulfur cluster binding"/>
    <property type="evidence" value="ECO:0007669"/>
    <property type="project" value="UniProtKB-KW"/>
</dbReference>
<name>A0A1H3S2I1_9FIRM</name>
<dbReference type="GO" id="GO:0009055">
    <property type="term" value="F:electron transfer activity"/>
    <property type="evidence" value="ECO:0007669"/>
    <property type="project" value="InterPro"/>
</dbReference>
<keyword evidence="5 8" id="KW-0249">Electron transport</keyword>
<keyword evidence="8" id="KW-0472">Membrane</keyword>
<dbReference type="PANTHER" id="PTHR43034:SF2">
    <property type="entry name" value="ION-TRANSLOCATING OXIDOREDUCTASE COMPLEX SUBUNIT C"/>
    <property type="match status" value="1"/>
</dbReference>